<dbReference type="OrthoDB" id="9792074at2"/>
<dbReference type="RefSeq" id="WP_002849198.1">
    <property type="nucleotide sequence ID" value="NZ_ADKM02000075.1"/>
</dbReference>
<protein>
    <submittedName>
        <fullName evidence="2">Putative lipoprotein</fullName>
    </submittedName>
</protein>
<dbReference type="eggNOG" id="COG1876">
    <property type="taxonomic scope" value="Bacteria"/>
</dbReference>
<dbReference type="PROSITE" id="PS51257">
    <property type="entry name" value="PROKAR_LIPOPROTEIN"/>
    <property type="match status" value="1"/>
</dbReference>
<comment type="caution">
    <text evidence="2">The sequence shown here is derived from an EMBL/GenBank/DDBJ whole genome shotgun (WGS) entry which is preliminary data.</text>
</comment>
<name>E9SC05_RUMAL</name>
<dbReference type="AlphaFoldDB" id="E9SC05"/>
<dbReference type="Gene3D" id="3.30.200.180">
    <property type="match status" value="1"/>
</dbReference>
<feature type="region of interest" description="Disordered" evidence="1">
    <location>
        <begin position="37"/>
        <end position="59"/>
    </location>
</feature>
<evidence type="ECO:0000256" key="1">
    <source>
        <dbReference type="SAM" id="MobiDB-lite"/>
    </source>
</evidence>
<sequence length="333" mass="36521">MSETTKIKVYKYKNIAGALAVVLLVLVAVSTSCSPDASKRKAAKQTDTEVSSAEEIEPENEKIGKRLTKNYIYKEMQNGTALYNGLLLQVDGQHPFKGQTNNTESLYSFLFDSNGEQVMAASYPSDEALPEMLRSLSAMAVDFEGQSGGNGMIMVTSLIPADDGAQKTDEAYIGSSADLMVFDGESYLEFTGTEDFAWIPHNCYKYGFIMRGSDRLRYIGKEAAAVIRYMSQTDGSADLEKFQADVKGYSFEEPLFLTTDDGIEYAAYFVPTEEGTITTSVPIPVREDESEYTHIISGNNDDGYIVIVNMSDNTDSNIINVDSGAESLPEADQ</sequence>
<dbReference type="Gene3D" id="3.30.1380.10">
    <property type="match status" value="1"/>
</dbReference>
<gene>
    <name evidence="2" type="ORF">CUS_6821</name>
</gene>
<dbReference type="EMBL" id="ADKM02000075">
    <property type="protein sequence ID" value="EGC03112.1"/>
    <property type="molecule type" value="Genomic_DNA"/>
</dbReference>
<dbReference type="InterPro" id="IPR009045">
    <property type="entry name" value="Zn_M74/Hedgehog-like"/>
</dbReference>
<keyword evidence="2" id="KW-0449">Lipoprotein</keyword>
<evidence type="ECO:0000313" key="2">
    <source>
        <dbReference type="EMBL" id="EGC03112.1"/>
    </source>
</evidence>
<evidence type="ECO:0000313" key="3">
    <source>
        <dbReference type="Proteomes" id="UP000004259"/>
    </source>
</evidence>
<organism evidence="2 3">
    <name type="scientific">Ruminococcus albus 8</name>
    <dbReference type="NCBI Taxonomy" id="246199"/>
    <lineage>
        <taxon>Bacteria</taxon>
        <taxon>Bacillati</taxon>
        <taxon>Bacillota</taxon>
        <taxon>Clostridia</taxon>
        <taxon>Eubacteriales</taxon>
        <taxon>Oscillospiraceae</taxon>
        <taxon>Ruminococcus</taxon>
    </lineage>
</organism>
<dbReference type="STRING" id="246199.CUS_6821"/>
<proteinExistence type="predicted"/>
<reference evidence="2 3" key="1">
    <citation type="submission" date="2011-02" db="EMBL/GenBank/DDBJ databases">
        <authorList>
            <person name="Nelson K.E."/>
            <person name="Sutton G."/>
            <person name="Torralba M."/>
            <person name="Durkin S."/>
            <person name="Harkins D."/>
            <person name="Montgomery R."/>
            <person name="Ziemer C."/>
            <person name="Klaassens E."/>
            <person name="Ocuiv P."/>
            <person name="Morrison M."/>
        </authorList>
    </citation>
    <scope>NUCLEOTIDE SEQUENCE [LARGE SCALE GENOMIC DNA]</scope>
    <source>
        <strain evidence="2 3">8</strain>
    </source>
</reference>
<dbReference type="Proteomes" id="UP000004259">
    <property type="component" value="Unassembled WGS sequence"/>
</dbReference>
<keyword evidence="3" id="KW-1185">Reference proteome</keyword>
<accession>E9SC05</accession>